<sequence>MISFSVNPYCKILCGNSILDQQYDTFIDLMLFGASKYARIQMFAI</sequence>
<gene>
    <name evidence="1" type="ORF">METZ01_LOCUS68075</name>
</gene>
<dbReference type="EMBL" id="UINC01004559">
    <property type="protein sequence ID" value="SVA15221.1"/>
    <property type="molecule type" value="Genomic_DNA"/>
</dbReference>
<reference evidence="1" key="1">
    <citation type="submission" date="2018-05" db="EMBL/GenBank/DDBJ databases">
        <authorList>
            <person name="Lanie J.A."/>
            <person name="Ng W.-L."/>
            <person name="Kazmierczak K.M."/>
            <person name="Andrzejewski T.M."/>
            <person name="Davidsen T.M."/>
            <person name="Wayne K.J."/>
            <person name="Tettelin H."/>
            <person name="Glass J.I."/>
            <person name="Rusch D."/>
            <person name="Podicherti R."/>
            <person name="Tsui H.-C.T."/>
            <person name="Winkler M.E."/>
        </authorList>
    </citation>
    <scope>NUCLEOTIDE SEQUENCE</scope>
</reference>
<protein>
    <submittedName>
        <fullName evidence="1">Uncharacterized protein</fullName>
    </submittedName>
</protein>
<organism evidence="1">
    <name type="scientific">marine metagenome</name>
    <dbReference type="NCBI Taxonomy" id="408172"/>
    <lineage>
        <taxon>unclassified sequences</taxon>
        <taxon>metagenomes</taxon>
        <taxon>ecological metagenomes</taxon>
    </lineage>
</organism>
<name>A0A381TIA0_9ZZZZ</name>
<accession>A0A381TIA0</accession>
<evidence type="ECO:0000313" key="1">
    <source>
        <dbReference type="EMBL" id="SVA15221.1"/>
    </source>
</evidence>
<dbReference type="AlphaFoldDB" id="A0A381TIA0"/>
<proteinExistence type="predicted"/>